<sequence>MGTSKKQANIFEKVATCQSPTGTTYGYIYTKNGWFGYYMCGYKYPEKKGTLEEVEKYVREEWDLIIKRSAKFKNM</sequence>
<accession>A0A8S5S9U2</accession>
<protein>
    <submittedName>
        <fullName evidence="1">Uncharacterized protein</fullName>
    </submittedName>
</protein>
<dbReference type="EMBL" id="BK032557">
    <property type="protein sequence ID" value="DAF47702.1"/>
    <property type="molecule type" value="Genomic_DNA"/>
</dbReference>
<name>A0A8S5S9U2_9CAUD</name>
<reference evidence="1" key="1">
    <citation type="journal article" date="2021" name="Proc. Natl. Acad. Sci. U.S.A.">
        <title>A Catalog of Tens of Thousands of Viruses from Human Metagenomes Reveals Hidden Associations with Chronic Diseases.</title>
        <authorList>
            <person name="Tisza M.J."/>
            <person name="Buck C.B."/>
        </authorList>
    </citation>
    <scope>NUCLEOTIDE SEQUENCE</scope>
    <source>
        <strain evidence="1">CtByu2</strain>
    </source>
</reference>
<organism evidence="1">
    <name type="scientific">Myoviridae sp. ctByu2</name>
    <dbReference type="NCBI Taxonomy" id="2827668"/>
    <lineage>
        <taxon>Viruses</taxon>
        <taxon>Duplodnaviria</taxon>
        <taxon>Heunggongvirae</taxon>
        <taxon>Uroviricota</taxon>
        <taxon>Caudoviricetes</taxon>
    </lineage>
</organism>
<proteinExistence type="predicted"/>
<evidence type="ECO:0000313" key="1">
    <source>
        <dbReference type="EMBL" id="DAF47702.1"/>
    </source>
</evidence>